<dbReference type="EMBL" id="CALTRL010000767">
    <property type="protein sequence ID" value="CAH7669577.1"/>
    <property type="molecule type" value="Genomic_DNA"/>
</dbReference>
<keyword evidence="4" id="KW-0648">Protein biosynthesis</keyword>
<keyword evidence="6" id="KW-1185">Reference proteome</keyword>
<protein>
    <submittedName>
        <fullName evidence="5">Uncharacterized protein</fullName>
    </submittedName>
</protein>
<dbReference type="InterPro" id="IPR007783">
    <property type="entry name" value="eIF3d"/>
</dbReference>
<proteinExistence type="predicted"/>
<dbReference type="Proteomes" id="UP001153365">
    <property type="component" value="Unassembled WGS sequence"/>
</dbReference>
<comment type="caution">
    <text evidence="5">The sequence shown here is derived from an EMBL/GenBank/DDBJ whole genome shotgun (WGS) entry which is preliminary data.</text>
</comment>
<evidence type="ECO:0000256" key="4">
    <source>
        <dbReference type="ARBA" id="ARBA00022917"/>
    </source>
</evidence>
<evidence type="ECO:0000256" key="2">
    <source>
        <dbReference type="ARBA" id="ARBA00022540"/>
    </source>
</evidence>
<dbReference type="GO" id="GO:0003743">
    <property type="term" value="F:translation initiation factor activity"/>
    <property type="evidence" value="ECO:0007669"/>
    <property type="project" value="UniProtKB-KW"/>
</dbReference>
<gene>
    <name evidence="5" type="ORF">PPACK8108_LOCUS4216</name>
</gene>
<evidence type="ECO:0000313" key="5">
    <source>
        <dbReference type="EMBL" id="CAH7669577.1"/>
    </source>
</evidence>
<keyword evidence="1" id="KW-0963">Cytoplasm</keyword>
<dbReference type="GO" id="GO:0003723">
    <property type="term" value="F:RNA binding"/>
    <property type="evidence" value="ECO:0007669"/>
    <property type="project" value="UniProtKB-KW"/>
</dbReference>
<keyword evidence="3" id="KW-0694">RNA-binding</keyword>
<evidence type="ECO:0000313" key="6">
    <source>
        <dbReference type="Proteomes" id="UP001153365"/>
    </source>
</evidence>
<dbReference type="GO" id="GO:0005852">
    <property type="term" value="C:eukaryotic translation initiation factor 3 complex"/>
    <property type="evidence" value="ECO:0007669"/>
    <property type="project" value="InterPro"/>
</dbReference>
<sequence length="157" mass="18130">MERRRKRTEVTYLLARVDPYVQFKDWTPKYSKNVKQDLGNEFSCFAKLKFEIDSDEAEDVASYRISYNYNCSDNQINTRYSINPAIILPAEVDSALRGSSLTTPGSKEQTVADEDSFITIRAVNKFESRSQGSHDASNWRAKFRSQHRAFLAKEINK</sequence>
<name>A0AAV0AMV0_PHAPC</name>
<evidence type="ECO:0000256" key="3">
    <source>
        <dbReference type="ARBA" id="ARBA00022884"/>
    </source>
</evidence>
<accession>A0AAV0AMV0</accession>
<evidence type="ECO:0000256" key="1">
    <source>
        <dbReference type="ARBA" id="ARBA00022490"/>
    </source>
</evidence>
<keyword evidence="2" id="KW-0396">Initiation factor</keyword>
<dbReference type="Pfam" id="PF05091">
    <property type="entry name" value="eIF-3_zeta"/>
    <property type="match status" value="1"/>
</dbReference>
<reference evidence="5" key="1">
    <citation type="submission" date="2022-06" db="EMBL/GenBank/DDBJ databases">
        <authorList>
            <consortium name="SYNGENTA / RWTH Aachen University"/>
        </authorList>
    </citation>
    <scope>NUCLEOTIDE SEQUENCE</scope>
</reference>
<organism evidence="5 6">
    <name type="scientific">Phakopsora pachyrhizi</name>
    <name type="common">Asian soybean rust disease fungus</name>
    <dbReference type="NCBI Taxonomy" id="170000"/>
    <lineage>
        <taxon>Eukaryota</taxon>
        <taxon>Fungi</taxon>
        <taxon>Dikarya</taxon>
        <taxon>Basidiomycota</taxon>
        <taxon>Pucciniomycotina</taxon>
        <taxon>Pucciniomycetes</taxon>
        <taxon>Pucciniales</taxon>
        <taxon>Phakopsoraceae</taxon>
        <taxon>Phakopsora</taxon>
    </lineage>
</organism>
<dbReference type="AlphaFoldDB" id="A0AAV0AMV0"/>